<evidence type="ECO:0000256" key="1">
    <source>
        <dbReference type="SAM" id="SignalP"/>
    </source>
</evidence>
<gene>
    <name evidence="2" type="ORF">ERS008472_03481</name>
</gene>
<sequence>MHKQVNILTICIGVLILSSCARATDKTLSPPSETKWVNVEVQNPSRYTKPFPLEVRYISHNCLKKRISGVDGSVIMEPSYNVIKIPLLQESNDLWEAKVAMNGGGSCEWVLSAFNLGIEYIDATHLGKDLVPGTAVGATIAFDDDASRNGQFDIESNGNLILSPKYYPLIKTNKMVHETDTVNLFGEDDFLQKRVNGAHDIIKITYTPKIDESKIVRMIAPKEYKAGAFYRIIYPDGTVISDGSTHPDVKRLME</sequence>
<organism evidence="2 3">
    <name type="scientific">Yersinia thracica</name>
    <dbReference type="NCBI Taxonomy" id="2890319"/>
    <lineage>
        <taxon>Bacteria</taxon>
        <taxon>Pseudomonadati</taxon>
        <taxon>Pseudomonadota</taxon>
        <taxon>Gammaproteobacteria</taxon>
        <taxon>Enterobacterales</taxon>
        <taxon>Yersiniaceae</taxon>
        <taxon>Yersinia</taxon>
    </lineage>
</organism>
<protein>
    <recommendedName>
        <fullName evidence="4">Lipoprotein</fullName>
    </recommendedName>
</protein>
<keyword evidence="1" id="KW-0732">Signal</keyword>
<feature type="signal peptide" evidence="1">
    <location>
        <begin position="1"/>
        <end position="23"/>
    </location>
</feature>
<dbReference type="RefSeq" id="WP_050115957.1">
    <property type="nucleotide sequence ID" value="NZ_CQAW01000020.1"/>
</dbReference>
<evidence type="ECO:0008006" key="4">
    <source>
        <dbReference type="Google" id="ProtNLM"/>
    </source>
</evidence>
<dbReference type="Proteomes" id="UP000041882">
    <property type="component" value="Unassembled WGS sequence"/>
</dbReference>
<keyword evidence="3" id="KW-1185">Reference proteome</keyword>
<proteinExistence type="predicted"/>
<name>A0A0T9QMT8_9GAMM</name>
<evidence type="ECO:0000313" key="3">
    <source>
        <dbReference type="Proteomes" id="UP000041882"/>
    </source>
</evidence>
<reference evidence="3" key="1">
    <citation type="submission" date="2015-03" db="EMBL/GenBank/DDBJ databases">
        <authorList>
            <consortium name="Pathogen Informatics"/>
            <person name="Murphy D."/>
        </authorList>
    </citation>
    <scope>NUCLEOTIDE SEQUENCE [LARGE SCALE GENOMIC DNA]</scope>
    <source>
        <strain evidence="3">IP6945</strain>
    </source>
</reference>
<accession>A0A0T9QMT8</accession>
<evidence type="ECO:0000313" key="2">
    <source>
        <dbReference type="EMBL" id="CNI19291.1"/>
    </source>
</evidence>
<dbReference type="PROSITE" id="PS51257">
    <property type="entry name" value="PROKAR_LIPOPROTEIN"/>
    <property type="match status" value="1"/>
</dbReference>
<dbReference type="EMBL" id="CQAW01000020">
    <property type="protein sequence ID" value="CNI19291.1"/>
    <property type="molecule type" value="Genomic_DNA"/>
</dbReference>
<dbReference type="AlphaFoldDB" id="A0A0T9QMT8"/>
<feature type="chain" id="PRO_5006695524" description="Lipoprotein" evidence="1">
    <location>
        <begin position="24"/>
        <end position="254"/>
    </location>
</feature>